<dbReference type="Proteomes" id="UP001234297">
    <property type="component" value="Chromosome 7"/>
</dbReference>
<comment type="caution">
    <text evidence="1">The sequence shown here is derived from an EMBL/GenBank/DDBJ whole genome shotgun (WGS) entry which is preliminary data.</text>
</comment>
<evidence type="ECO:0000313" key="2">
    <source>
        <dbReference type="Proteomes" id="UP001234297"/>
    </source>
</evidence>
<keyword evidence="2" id="KW-1185">Reference proteome</keyword>
<sequence>MKSLAVTKDMKRCVGFFKLMHAQKLFDGVEMLDVVGESLCCAKLVAEARNLIVLKLKSLVKPSATTYGFLVHGVL</sequence>
<name>A0ACC2L7P2_PERAE</name>
<accession>A0ACC2L7P2</accession>
<protein>
    <submittedName>
        <fullName evidence="1">Uncharacterized protein</fullName>
    </submittedName>
</protein>
<proteinExistence type="predicted"/>
<gene>
    <name evidence="1" type="ORF">MRB53_022825</name>
</gene>
<evidence type="ECO:0000313" key="1">
    <source>
        <dbReference type="EMBL" id="KAJ8629502.1"/>
    </source>
</evidence>
<reference evidence="1 2" key="1">
    <citation type="journal article" date="2022" name="Hortic Res">
        <title>A haplotype resolved chromosomal level avocado genome allows analysis of novel avocado genes.</title>
        <authorList>
            <person name="Nath O."/>
            <person name="Fletcher S.J."/>
            <person name="Hayward A."/>
            <person name="Shaw L.M."/>
            <person name="Masouleh A.K."/>
            <person name="Furtado A."/>
            <person name="Henry R.J."/>
            <person name="Mitter N."/>
        </authorList>
    </citation>
    <scope>NUCLEOTIDE SEQUENCE [LARGE SCALE GENOMIC DNA]</scope>
    <source>
        <strain evidence="2">cv. Hass</strain>
    </source>
</reference>
<dbReference type="EMBL" id="CM056815">
    <property type="protein sequence ID" value="KAJ8629502.1"/>
    <property type="molecule type" value="Genomic_DNA"/>
</dbReference>
<organism evidence="1 2">
    <name type="scientific">Persea americana</name>
    <name type="common">Avocado</name>
    <dbReference type="NCBI Taxonomy" id="3435"/>
    <lineage>
        <taxon>Eukaryota</taxon>
        <taxon>Viridiplantae</taxon>
        <taxon>Streptophyta</taxon>
        <taxon>Embryophyta</taxon>
        <taxon>Tracheophyta</taxon>
        <taxon>Spermatophyta</taxon>
        <taxon>Magnoliopsida</taxon>
        <taxon>Magnoliidae</taxon>
        <taxon>Laurales</taxon>
        <taxon>Lauraceae</taxon>
        <taxon>Persea</taxon>
    </lineage>
</organism>